<protein>
    <submittedName>
        <fullName evidence="2">Uncharacterized protein</fullName>
    </submittedName>
</protein>
<feature type="compositionally biased region" description="Polar residues" evidence="1">
    <location>
        <begin position="9"/>
        <end position="22"/>
    </location>
</feature>
<dbReference type="EMBL" id="JACHIP010000004">
    <property type="protein sequence ID" value="MBB5058521.1"/>
    <property type="molecule type" value="Genomic_DNA"/>
</dbReference>
<dbReference type="RefSeq" id="WP_184218229.1">
    <property type="nucleotide sequence ID" value="NZ_JACHIP010000004.1"/>
</dbReference>
<sequence length="72" mass="7145">MATAEKTNETSAHQPAQHSVGATPSGPKGDNPATAGPGKTDVNSNTPENGAGHINPSAPEDANITPGSMPEK</sequence>
<evidence type="ECO:0000256" key="1">
    <source>
        <dbReference type="SAM" id="MobiDB-lite"/>
    </source>
</evidence>
<evidence type="ECO:0000313" key="2">
    <source>
        <dbReference type="EMBL" id="MBB5058521.1"/>
    </source>
</evidence>
<keyword evidence="3" id="KW-1185">Reference proteome</keyword>
<dbReference type="Proteomes" id="UP000540989">
    <property type="component" value="Unassembled WGS sequence"/>
</dbReference>
<reference evidence="2 3" key="1">
    <citation type="submission" date="2020-08" db="EMBL/GenBank/DDBJ databases">
        <title>Genomic Encyclopedia of Type Strains, Phase IV (KMG-V): Genome sequencing to study the core and pangenomes of soil and plant-associated prokaryotes.</title>
        <authorList>
            <person name="Whitman W."/>
        </authorList>
    </citation>
    <scope>NUCLEOTIDE SEQUENCE [LARGE SCALE GENOMIC DNA]</scope>
    <source>
        <strain evidence="2 3">M8UP14</strain>
    </source>
</reference>
<comment type="caution">
    <text evidence="2">The sequence shown here is derived from an EMBL/GenBank/DDBJ whole genome shotgun (WGS) entry which is preliminary data.</text>
</comment>
<name>A0A7W7ZET3_9BACT</name>
<evidence type="ECO:0000313" key="3">
    <source>
        <dbReference type="Proteomes" id="UP000540989"/>
    </source>
</evidence>
<dbReference type="AlphaFoldDB" id="A0A7W7ZET3"/>
<feature type="region of interest" description="Disordered" evidence="1">
    <location>
        <begin position="1"/>
        <end position="72"/>
    </location>
</feature>
<gene>
    <name evidence="2" type="ORF">HDF16_003235</name>
</gene>
<organism evidence="2 3">
    <name type="scientific">Granulicella aggregans</name>
    <dbReference type="NCBI Taxonomy" id="474949"/>
    <lineage>
        <taxon>Bacteria</taxon>
        <taxon>Pseudomonadati</taxon>
        <taxon>Acidobacteriota</taxon>
        <taxon>Terriglobia</taxon>
        <taxon>Terriglobales</taxon>
        <taxon>Acidobacteriaceae</taxon>
        <taxon>Granulicella</taxon>
    </lineage>
</organism>
<accession>A0A7W7ZET3</accession>
<proteinExistence type="predicted"/>